<accession>A0A5C5Z3Z2</accession>
<evidence type="ECO:0000313" key="2">
    <source>
        <dbReference type="EMBL" id="TWT81910.1"/>
    </source>
</evidence>
<dbReference type="AlphaFoldDB" id="A0A5C5Z3Z2"/>
<organism evidence="2 3">
    <name type="scientific">Novipirellula herctigrandis</name>
    <dbReference type="NCBI Taxonomy" id="2527986"/>
    <lineage>
        <taxon>Bacteria</taxon>
        <taxon>Pseudomonadati</taxon>
        <taxon>Planctomycetota</taxon>
        <taxon>Planctomycetia</taxon>
        <taxon>Pirellulales</taxon>
        <taxon>Pirellulaceae</taxon>
        <taxon>Novipirellula</taxon>
    </lineage>
</organism>
<dbReference type="PROSITE" id="PS51318">
    <property type="entry name" value="TAT"/>
    <property type="match status" value="1"/>
</dbReference>
<evidence type="ECO:0000313" key="3">
    <source>
        <dbReference type="Proteomes" id="UP000315010"/>
    </source>
</evidence>
<evidence type="ECO:0008006" key="4">
    <source>
        <dbReference type="Google" id="ProtNLM"/>
    </source>
</evidence>
<keyword evidence="3" id="KW-1185">Reference proteome</keyword>
<name>A0A5C5Z3Z2_9BACT</name>
<dbReference type="EMBL" id="SJPJ01000001">
    <property type="protein sequence ID" value="TWT81910.1"/>
    <property type="molecule type" value="Genomic_DNA"/>
</dbReference>
<reference evidence="2 3" key="1">
    <citation type="submission" date="2019-02" db="EMBL/GenBank/DDBJ databases">
        <title>Deep-cultivation of Planctomycetes and their phenomic and genomic characterization uncovers novel biology.</title>
        <authorList>
            <person name="Wiegand S."/>
            <person name="Jogler M."/>
            <person name="Boedeker C."/>
            <person name="Pinto D."/>
            <person name="Vollmers J."/>
            <person name="Rivas-Marin E."/>
            <person name="Kohn T."/>
            <person name="Peeters S.H."/>
            <person name="Heuer A."/>
            <person name="Rast P."/>
            <person name="Oberbeckmann S."/>
            <person name="Bunk B."/>
            <person name="Jeske O."/>
            <person name="Meyerdierks A."/>
            <person name="Storesund J.E."/>
            <person name="Kallscheuer N."/>
            <person name="Luecker S."/>
            <person name="Lage O.M."/>
            <person name="Pohl T."/>
            <person name="Merkel B.J."/>
            <person name="Hornburger P."/>
            <person name="Mueller R.-W."/>
            <person name="Bruemmer F."/>
            <person name="Labrenz M."/>
            <person name="Spormann A.M."/>
            <person name="Op Den Camp H."/>
            <person name="Overmann J."/>
            <person name="Amann R."/>
            <person name="Jetten M.S.M."/>
            <person name="Mascher T."/>
            <person name="Medema M.H."/>
            <person name="Devos D.P."/>
            <person name="Kaster A.-K."/>
            <person name="Ovreas L."/>
            <person name="Rohde M."/>
            <person name="Galperin M.Y."/>
            <person name="Jogler C."/>
        </authorList>
    </citation>
    <scope>NUCLEOTIDE SEQUENCE [LARGE SCALE GENOMIC DNA]</scope>
    <source>
        <strain evidence="2 3">CA13</strain>
    </source>
</reference>
<dbReference type="Pfam" id="PF07586">
    <property type="entry name" value="HXXSHH"/>
    <property type="match status" value="1"/>
</dbReference>
<feature type="compositionally biased region" description="Polar residues" evidence="1">
    <location>
        <begin position="246"/>
        <end position="259"/>
    </location>
</feature>
<protein>
    <recommendedName>
        <fullName evidence="4">DUF1552 domain-containing protein</fullName>
    </recommendedName>
</protein>
<evidence type="ECO:0000256" key="1">
    <source>
        <dbReference type="SAM" id="MobiDB-lite"/>
    </source>
</evidence>
<dbReference type="Proteomes" id="UP000315010">
    <property type="component" value="Unassembled WGS sequence"/>
</dbReference>
<gene>
    <name evidence="2" type="ORF">CA13_33650</name>
</gene>
<dbReference type="InterPro" id="IPR006311">
    <property type="entry name" value="TAT_signal"/>
</dbReference>
<proteinExistence type="predicted"/>
<dbReference type="InterPro" id="IPR011447">
    <property type="entry name" value="DUF1552"/>
</dbReference>
<feature type="region of interest" description="Disordered" evidence="1">
    <location>
        <begin position="246"/>
        <end position="275"/>
    </location>
</feature>
<comment type="caution">
    <text evidence="2">The sequence shown here is derived from an EMBL/GenBank/DDBJ whole genome shotgun (WGS) entry which is preliminary data.</text>
</comment>
<dbReference type="RefSeq" id="WP_146398092.1">
    <property type="nucleotide sequence ID" value="NZ_SJPJ01000001.1"/>
</dbReference>
<sequence length="450" mass="50077">MNPQPPSRRDFLKKLGVGYAAGQFLFGLPSLGWAASQSRKQRIVFLFSPNGVIPKHFWPDNQGRDFDVKRILEPLASFKDQLMTLHGVCNKIQGDGDGHMRGIGCLLTGVELFPGDIQGGSDTPAGWSMGISIDQHLKNKFQSDPEKQTRFGSLEFGVMVPDRADTWTRMSYAGANQPMAPISDPYQMFDKLYGQAKNRQLLASVLDDLSEDFKRVENLISSEDCHILKEHVEMVRAVEKELKTELAQSQKAEESQTTDLGHAVPEMPPNVETENDNMPQIAKMQIELLVNSFASDFSRIATYQITNSVGNARMKWLGIDEGHHGLSHEPDSNEKAYEELIKINTWYAEQVAYLAKRLSEVPEPGGSGSLLDNTTIVWTNELGKGNSHTRDNIPFVMVGSGLGWDMGRAMKFDRVAHNRLLLSITEAMGYPEKKFGNPDYCGDGPLTGLL</sequence>
<dbReference type="OrthoDB" id="9146593at2"/>